<keyword evidence="3" id="KW-1185">Reference proteome</keyword>
<feature type="region of interest" description="Disordered" evidence="1">
    <location>
        <begin position="136"/>
        <end position="169"/>
    </location>
</feature>
<accession>W9S0I4</accession>
<evidence type="ECO:0000256" key="1">
    <source>
        <dbReference type="SAM" id="MobiDB-lite"/>
    </source>
</evidence>
<evidence type="ECO:0000313" key="2">
    <source>
        <dbReference type="EMBL" id="EXC02130.1"/>
    </source>
</evidence>
<organism evidence="2 3">
    <name type="scientific">Morus notabilis</name>
    <dbReference type="NCBI Taxonomy" id="981085"/>
    <lineage>
        <taxon>Eukaryota</taxon>
        <taxon>Viridiplantae</taxon>
        <taxon>Streptophyta</taxon>
        <taxon>Embryophyta</taxon>
        <taxon>Tracheophyta</taxon>
        <taxon>Spermatophyta</taxon>
        <taxon>Magnoliopsida</taxon>
        <taxon>eudicotyledons</taxon>
        <taxon>Gunneridae</taxon>
        <taxon>Pentapetalae</taxon>
        <taxon>rosids</taxon>
        <taxon>fabids</taxon>
        <taxon>Rosales</taxon>
        <taxon>Moraceae</taxon>
        <taxon>Moreae</taxon>
        <taxon>Morus</taxon>
    </lineage>
</organism>
<feature type="compositionally biased region" description="Basic residues" evidence="1">
    <location>
        <begin position="142"/>
        <end position="153"/>
    </location>
</feature>
<dbReference type="eggNOG" id="ENOG502S40S">
    <property type="taxonomic scope" value="Eukaryota"/>
</dbReference>
<gene>
    <name evidence="2" type="ORF">L484_024095</name>
</gene>
<feature type="compositionally biased region" description="Basic and acidic residues" evidence="1">
    <location>
        <begin position="154"/>
        <end position="169"/>
    </location>
</feature>
<dbReference type="STRING" id="981085.W9S0I4"/>
<sequence>MPVAESVKPSGSSSEGYKHKHLHREVRDMVSTITHRLTNIHKSGSVQAGQEEFDEDDNGVRIITLAGTNTGATLQGELDDKSSGLDGDQPVLGESDALQTYVNSNFQAVNNSIMMGGSYNTNDPGVHVEISDFVDPKESKAAQKRVWKGKKKNKEAAKSDKTTESESSD</sequence>
<reference evidence="3" key="1">
    <citation type="submission" date="2013-01" db="EMBL/GenBank/DDBJ databases">
        <title>Draft Genome Sequence of a Mulberry Tree, Morus notabilis C.K. Schneid.</title>
        <authorList>
            <person name="He N."/>
            <person name="Zhao S."/>
        </authorList>
    </citation>
    <scope>NUCLEOTIDE SEQUENCE</scope>
</reference>
<name>W9S0I4_9ROSA</name>
<dbReference type="PANTHER" id="PTHR33472:SF28">
    <property type="entry name" value="BROMO AND FHA DOMAIN-CONTAINING PROTEIN DDB_G0267958"/>
    <property type="match status" value="1"/>
</dbReference>
<evidence type="ECO:0000313" key="3">
    <source>
        <dbReference type="Proteomes" id="UP000030645"/>
    </source>
</evidence>
<protein>
    <submittedName>
        <fullName evidence="2">Uncharacterized protein</fullName>
    </submittedName>
</protein>
<dbReference type="KEGG" id="mnt:21406844"/>
<dbReference type="Proteomes" id="UP000030645">
    <property type="component" value="Unassembled WGS sequence"/>
</dbReference>
<dbReference type="AlphaFoldDB" id="W9S0I4"/>
<dbReference type="EMBL" id="KE345347">
    <property type="protein sequence ID" value="EXC02130.1"/>
    <property type="molecule type" value="Genomic_DNA"/>
</dbReference>
<dbReference type="OrthoDB" id="774437at2759"/>
<feature type="region of interest" description="Disordered" evidence="1">
    <location>
        <begin position="1"/>
        <end position="20"/>
    </location>
</feature>
<proteinExistence type="predicted"/>
<dbReference type="PANTHER" id="PTHR33472">
    <property type="entry name" value="OS01G0106600 PROTEIN"/>
    <property type="match status" value="1"/>
</dbReference>